<dbReference type="WBParaSite" id="TTAC_0000262701-mRNA-1">
    <property type="protein sequence ID" value="TTAC_0000262701-mRNA-1"/>
    <property type="gene ID" value="TTAC_0000262701"/>
</dbReference>
<dbReference type="InterPro" id="IPR024337">
    <property type="entry name" value="tRNA_splic_suSen54"/>
</dbReference>
<proteinExistence type="inferred from homology"/>
<keyword evidence="2" id="KW-0819">tRNA processing</keyword>
<dbReference type="AlphaFoldDB" id="A0A0R3WPD7"/>
<sequence>MSAVPKLCSDKFLVGKDLIDATRCSENIVFTSVTSNGKATCNSTDPLVEQRVYSSFFRQLHQEHASPECRVAEGHLINGDDLGRCAYLVEITTLRGKFMRKYGFSRHKAYYLYPEEAVYLSECGHLQVYDRGLPLSLQQLCNTIFRSDFEFSCYTAYAWLVRQGFVLRRHETTVAVTAGSFAKDVKLKSSSVQDNPFPTIGVPKSAERQHDDDTNSEFLTASPSDLNIIGEEGLKGMVLSDLPLHFEAYNASASTTSASFAVFNVFDDRTGVFAKNGSIEPDFVLVVMVLGDGVDFLPNKQFRRHFGLPLEAQIVLATVDNGDVYLQCATPFSIPCINQT</sequence>
<reference evidence="5 6" key="2">
    <citation type="submission" date="2018-11" db="EMBL/GenBank/DDBJ databases">
        <authorList>
            <consortium name="Pathogen Informatics"/>
        </authorList>
    </citation>
    <scope>NUCLEOTIDE SEQUENCE [LARGE SCALE GENOMIC DNA]</scope>
</reference>
<evidence type="ECO:0000313" key="5">
    <source>
        <dbReference type="EMBL" id="VDM20655.1"/>
    </source>
</evidence>
<evidence type="ECO:0000259" key="4">
    <source>
        <dbReference type="Pfam" id="PF12928"/>
    </source>
</evidence>
<dbReference type="InterPro" id="IPR024336">
    <property type="entry name" value="tRNA_splic_suSen54_N"/>
</dbReference>
<dbReference type="PANTHER" id="PTHR21027">
    <property type="entry name" value="TRNA-SPLICING ENDONUCLEASE SUBUNIT SEN54"/>
    <property type="match status" value="1"/>
</dbReference>
<evidence type="ECO:0000313" key="7">
    <source>
        <dbReference type="WBParaSite" id="TTAC_0000262701-mRNA-1"/>
    </source>
</evidence>
<evidence type="ECO:0000256" key="1">
    <source>
        <dbReference type="ARBA" id="ARBA00005736"/>
    </source>
</evidence>
<evidence type="ECO:0000256" key="2">
    <source>
        <dbReference type="ARBA" id="ARBA00022694"/>
    </source>
</evidence>
<feature type="region of interest" description="Disordered" evidence="3">
    <location>
        <begin position="198"/>
        <end position="217"/>
    </location>
</feature>
<dbReference type="Pfam" id="PF12928">
    <property type="entry name" value="tRNA_int_end_N2"/>
    <property type="match status" value="1"/>
</dbReference>
<organism evidence="7">
    <name type="scientific">Hydatigena taeniaeformis</name>
    <name type="common">Feline tapeworm</name>
    <name type="synonym">Taenia taeniaeformis</name>
    <dbReference type="NCBI Taxonomy" id="6205"/>
    <lineage>
        <taxon>Eukaryota</taxon>
        <taxon>Metazoa</taxon>
        <taxon>Spiralia</taxon>
        <taxon>Lophotrochozoa</taxon>
        <taxon>Platyhelminthes</taxon>
        <taxon>Cestoda</taxon>
        <taxon>Eucestoda</taxon>
        <taxon>Cyclophyllidea</taxon>
        <taxon>Taeniidae</taxon>
        <taxon>Hydatigera</taxon>
    </lineage>
</organism>
<dbReference type="OrthoDB" id="408683at2759"/>
<gene>
    <name evidence="5" type="ORF">TTAC_LOCUS2612</name>
</gene>
<dbReference type="EMBL" id="UYWX01001285">
    <property type="protein sequence ID" value="VDM20655.1"/>
    <property type="molecule type" value="Genomic_DNA"/>
</dbReference>
<evidence type="ECO:0000256" key="3">
    <source>
        <dbReference type="SAM" id="MobiDB-lite"/>
    </source>
</evidence>
<dbReference type="STRING" id="6205.A0A0R3WPD7"/>
<dbReference type="PANTHER" id="PTHR21027:SF1">
    <property type="entry name" value="TRNA-SPLICING ENDONUCLEASE SUBUNIT SEN54"/>
    <property type="match status" value="1"/>
</dbReference>
<comment type="similarity">
    <text evidence="1">Belongs to the SEN54 family.</text>
</comment>
<dbReference type="GO" id="GO:0000379">
    <property type="term" value="P:tRNA-type intron splice site recognition and cleavage"/>
    <property type="evidence" value="ECO:0007669"/>
    <property type="project" value="TreeGrafter"/>
</dbReference>
<dbReference type="Proteomes" id="UP000274429">
    <property type="component" value="Unassembled WGS sequence"/>
</dbReference>
<accession>A0A0R3WPD7</accession>
<reference evidence="7" key="1">
    <citation type="submission" date="2017-02" db="UniProtKB">
        <authorList>
            <consortium name="WormBaseParasite"/>
        </authorList>
    </citation>
    <scope>IDENTIFICATION</scope>
</reference>
<protein>
    <submittedName>
        <fullName evidence="7">tRNA_int_end_N2 domain-containing protein</fullName>
    </submittedName>
</protein>
<keyword evidence="6" id="KW-1185">Reference proteome</keyword>
<name>A0A0R3WPD7_HYDTA</name>
<feature type="domain" description="tRNA-splicing endonuclease subunit Sen54 N-terminal" evidence="4">
    <location>
        <begin position="89"/>
        <end position="129"/>
    </location>
</feature>
<evidence type="ECO:0000313" key="6">
    <source>
        <dbReference type="Proteomes" id="UP000274429"/>
    </source>
</evidence>
<dbReference type="GO" id="GO:0000214">
    <property type="term" value="C:tRNA-intron endonuclease complex"/>
    <property type="evidence" value="ECO:0007669"/>
    <property type="project" value="TreeGrafter"/>
</dbReference>